<proteinExistence type="predicted"/>
<name>A0ACC0RA57_9HYPO</name>
<comment type="caution">
    <text evidence="1">The sequence shown here is derived from an EMBL/GenBank/DDBJ whole genome shotgun (WGS) entry which is preliminary data.</text>
</comment>
<dbReference type="Proteomes" id="UP001065298">
    <property type="component" value="Chromosome 2"/>
</dbReference>
<evidence type="ECO:0000313" key="2">
    <source>
        <dbReference type="Proteomes" id="UP001065298"/>
    </source>
</evidence>
<gene>
    <name evidence="1" type="ORF">NCS57_00262500</name>
</gene>
<protein>
    <submittedName>
        <fullName evidence="1">RNase H type-1 domain-containing protein</fullName>
    </submittedName>
</protein>
<reference evidence="1" key="1">
    <citation type="submission" date="2022-06" db="EMBL/GenBank/DDBJ databases">
        <title>Fusarium solani species complex genomes reveal bases of compartmentalisation and animal pathogenesis.</title>
        <authorList>
            <person name="Tsai I.J."/>
        </authorList>
    </citation>
    <scope>NUCLEOTIDE SEQUENCE</scope>
    <source>
        <strain evidence="1">Fu6.1</strain>
    </source>
</reference>
<sequence>MSFVKEAIRDLCAKAQDVFSRSERAWLAAREAWNEDPDTRAQSDGTILTEPQETPESTGGRMGRKNKNKAEKAEKGMCKKMRVGSSVDIFVKPPEKALERALLSDGVPSDASRLVLWTDASEKRTPSHASSLTGIAVVFRHKFHWVRITARLNHFNNIAIAETQAIVYALDYAVQQSAQLGVPLRQVEIFTDSQSALMNLARTKPPKLKRKTRKGALEVNKALLESAKKAMDALDAAGIGLELHWVPRGKAKGNKVADEGSRLARLAMADLVLPDHVMIEVIPTLDDKEVLQVPVEETLAYARATSAHRRLMAEGVAKMFTSQVEPPPIKPPSGKPASIESPGATHSLIPDAALYPVDLLGMKPVSENQPMLEVQHPAKPEPEQQPEKQATARVGLNMPRPEATFVRDVHVPDRWAAPQSPRSDRAEGWPDVRDASRF</sequence>
<accession>A0ACC0RA57</accession>
<keyword evidence="2" id="KW-1185">Reference proteome</keyword>
<dbReference type="EMBL" id="CM046504">
    <property type="protein sequence ID" value="KAI8679835.1"/>
    <property type="molecule type" value="Genomic_DNA"/>
</dbReference>
<evidence type="ECO:0000313" key="1">
    <source>
        <dbReference type="EMBL" id="KAI8679835.1"/>
    </source>
</evidence>
<organism evidence="1 2">
    <name type="scientific">Fusarium keratoplasticum</name>
    <dbReference type="NCBI Taxonomy" id="1328300"/>
    <lineage>
        <taxon>Eukaryota</taxon>
        <taxon>Fungi</taxon>
        <taxon>Dikarya</taxon>
        <taxon>Ascomycota</taxon>
        <taxon>Pezizomycotina</taxon>
        <taxon>Sordariomycetes</taxon>
        <taxon>Hypocreomycetidae</taxon>
        <taxon>Hypocreales</taxon>
        <taxon>Nectriaceae</taxon>
        <taxon>Fusarium</taxon>
        <taxon>Fusarium solani species complex</taxon>
    </lineage>
</organism>